<comment type="caution">
    <text evidence="6">The sequence shown here is derived from an EMBL/GenBank/DDBJ whole genome shotgun (WGS) entry which is preliminary data.</text>
</comment>
<dbReference type="Pfam" id="PF00440">
    <property type="entry name" value="TetR_N"/>
    <property type="match status" value="1"/>
</dbReference>
<dbReference type="InterPro" id="IPR001647">
    <property type="entry name" value="HTH_TetR"/>
</dbReference>
<dbReference type="PROSITE" id="PS50977">
    <property type="entry name" value="HTH_TETR_2"/>
    <property type="match status" value="1"/>
</dbReference>
<dbReference type="PANTHER" id="PTHR30055">
    <property type="entry name" value="HTH-TYPE TRANSCRIPTIONAL REGULATOR RUTR"/>
    <property type="match status" value="1"/>
</dbReference>
<evidence type="ECO:0000256" key="2">
    <source>
        <dbReference type="ARBA" id="ARBA00023125"/>
    </source>
</evidence>
<evidence type="ECO:0000256" key="3">
    <source>
        <dbReference type="ARBA" id="ARBA00023163"/>
    </source>
</evidence>
<dbReference type="AlphaFoldDB" id="A0A543ASC2"/>
<dbReference type="PANTHER" id="PTHR30055:SF234">
    <property type="entry name" value="HTH-TYPE TRANSCRIPTIONAL REGULATOR BETI"/>
    <property type="match status" value="1"/>
</dbReference>
<keyword evidence="2 4" id="KW-0238">DNA-binding</keyword>
<evidence type="ECO:0000256" key="1">
    <source>
        <dbReference type="ARBA" id="ARBA00023015"/>
    </source>
</evidence>
<evidence type="ECO:0000313" key="6">
    <source>
        <dbReference type="EMBL" id="TQL75405.1"/>
    </source>
</evidence>
<dbReference type="PROSITE" id="PS01081">
    <property type="entry name" value="HTH_TETR_1"/>
    <property type="match status" value="1"/>
</dbReference>
<dbReference type="EMBL" id="VFOW01000001">
    <property type="protein sequence ID" value="TQL75405.1"/>
    <property type="molecule type" value="Genomic_DNA"/>
</dbReference>
<dbReference type="RefSeq" id="WP_142035236.1">
    <property type="nucleotide sequence ID" value="NZ_JBHTGS010000001.1"/>
</dbReference>
<gene>
    <name evidence="6" type="ORF">FB566_0907</name>
</gene>
<keyword evidence="1" id="KW-0805">Transcription regulation</keyword>
<protein>
    <submittedName>
        <fullName evidence="6">TetR family transcriptional regulator</fullName>
    </submittedName>
</protein>
<name>A0A543ASC2_9ACTN</name>
<keyword evidence="7" id="KW-1185">Reference proteome</keyword>
<dbReference type="InterPro" id="IPR050109">
    <property type="entry name" value="HTH-type_TetR-like_transc_reg"/>
</dbReference>
<dbReference type="Proteomes" id="UP000317043">
    <property type="component" value="Unassembled WGS sequence"/>
</dbReference>
<proteinExistence type="predicted"/>
<evidence type="ECO:0000256" key="4">
    <source>
        <dbReference type="PROSITE-ProRule" id="PRU00335"/>
    </source>
</evidence>
<dbReference type="SUPFAM" id="SSF46689">
    <property type="entry name" value="Homeodomain-like"/>
    <property type="match status" value="1"/>
</dbReference>
<feature type="domain" description="HTH tetR-type" evidence="5">
    <location>
        <begin position="12"/>
        <end position="72"/>
    </location>
</feature>
<accession>A0A543ASC2</accession>
<dbReference type="InParanoid" id="A0A543ASC2"/>
<evidence type="ECO:0000313" key="7">
    <source>
        <dbReference type="Proteomes" id="UP000317043"/>
    </source>
</evidence>
<sequence length="187" mass="19997">MSQEARRTPRARPGRSGILKVAIGLFAGQGVAGTSLQHIADAAGVTKAAVYHHFQAKEDILTAALAPAIASLESIVRNARAHSSAASRTEDTIAGLADQAVQHRHIWSVLLKDSSVTESLRTDPEHEKLFDELHALLEGDQAAESARIRTATFLSGLVGPLIDPRCRDLSDDALRAGILESGRRLLL</sequence>
<dbReference type="GO" id="GO:0000976">
    <property type="term" value="F:transcription cis-regulatory region binding"/>
    <property type="evidence" value="ECO:0007669"/>
    <property type="project" value="TreeGrafter"/>
</dbReference>
<dbReference type="PRINTS" id="PR00455">
    <property type="entry name" value="HTHTETR"/>
</dbReference>
<dbReference type="GO" id="GO:0003700">
    <property type="term" value="F:DNA-binding transcription factor activity"/>
    <property type="evidence" value="ECO:0007669"/>
    <property type="project" value="TreeGrafter"/>
</dbReference>
<reference evidence="6 7" key="1">
    <citation type="submission" date="2019-06" db="EMBL/GenBank/DDBJ databases">
        <title>Sequencing the genomes of 1000 actinobacteria strains.</title>
        <authorList>
            <person name="Klenk H.-P."/>
        </authorList>
    </citation>
    <scope>NUCLEOTIDE SEQUENCE [LARGE SCALE GENOMIC DNA]</scope>
    <source>
        <strain evidence="6 7">DSM 45928</strain>
    </source>
</reference>
<dbReference type="InterPro" id="IPR023772">
    <property type="entry name" value="DNA-bd_HTH_TetR-type_CS"/>
</dbReference>
<dbReference type="OrthoDB" id="3186364at2"/>
<keyword evidence="3" id="KW-0804">Transcription</keyword>
<dbReference type="FunCoup" id="A0A543ASC2">
    <property type="interactions" value="2"/>
</dbReference>
<organism evidence="6 7">
    <name type="scientific">Stackebrandtia endophytica</name>
    <dbReference type="NCBI Taxonomy" id="1496996"/>
    <lineage>
        <taxon>Bacteria</taxon>
        <taxon>Bacillati</taxon>
        <taxon>Actinomycetota</taxon>
        <taxon>Actinomycetes</taxon>
        <taxon>Glycomycetales</taxon>
        <taxon>Glycomycetaceae</taxon>
        <taxon>Stackebrandtia</taxon>
    </lineage>
</organism>
<dbReference type="InterPro" id="IPR009057">
    <property type="entry name" value="Homeodomain-like_sf"/>
</dbReference>
<dbReference type="Gene3D" id="1.10.357.10">
    <property type="entry name" value="Tetracycline Repressor, domain 2"/>
    <property type="match status" value="1"/>
</dbReference>
<feature type="DNA-binding region" description="H-T-H motif" evidence="4">
    <location>
        <begin position="35"/>
        <end position="54"/>
    </location>
</feature>
<evidence type="ECO:0000259" key="5">
    <source>
        <dbReference type="PROSITE" id="PS50977"/>
    </source>
</evidence>